<dbReference type="AlphaFoldDB" id="A0A1C3HBG2"/>
<dbReference type="NCBIfam" id="TIGR01007">
    <property type="entry name" value="eps_fam"/>
    <property type="match status" value="1"/>
</dbReference>
<dbReference type="GO" id="GO:0004713">
    <property type="term" value="F:protein tyrosine kinase activity"/>
    <property type="evidence" value="ECO:0007669"/>
    <property type="project" value="UniProtKB-KW"/>
</dbReference>
<dbReference type="GO" id="GO:0005524">
    <property type="term" value="F:ATP binding"/>
    <property type="evidence" value="ECO:0007669"/>
    <property type="project" value="UniProtKB-KW"/>
</dbReference>
<comment type="similarity">
    <text evidence="2">Belongs to the etk/wzc family.</text>
</comment>
<dbReference type="Pfam" id="PF23607">
    <property type="entry name" value="WZC_N"/>
    <property type="match status" value="1"/>
</dbReference>
<dbReference type="GO" id="GO:0042802">
    <property type="term" value="F:identical protein binding"/>
    <property type="evidence" value="ECO:0007669"/>
    <property type="project" value="UniProtKB-ARBA"/>
</dbReference>
<name>A0A1C3HBG2_SERMA</name>
<dbReference type="FunFam" id="3.40.50.300:FF:000527">
    <property type="entry name" value="Tyrosine-protein kinase etk"/>
    <property type="match status" value="1"/>
</dbReference>
<evidence type="ECO:0000256" key="2">
    <source>
        <dbReference type="ARBA" id="ARBA00008883"/>
    </source>
</evidence>
<evidence type="ECO:0000256" key="11">
    <source>
        <dbReference type="ARBA" id="ARBA00023136"/>
    </source>
</evidence>
<evidence type="ECO:0000256" key="7">
    <source>
        <dbReference type="ARBA" id="ARBA00022741"/>
    </source>
</evidence>
<dbReference type="Pfam" id="PF13807">
    <property type="entry name" value="GNVR"/>
    <property type="match status" value="1"/>
</dbReference>
<dbReference type="SUPFAM" id="SSF52540">
    <property type="entry name" value="P-loop containing nucleoside triphosphate hydrolases"/>
    <property type="match status" value="1"/>
</dbReference>
<dbReference type="InterPro" id="IPR032807">
    <property type="entry name" value="GNVR"/>
</dbReference>
<accession>A0A1C3HBG2</accession>
<dbReference type="Pfam" id="PF13614">
    <property type="entry name" value="AAA_31"/>
    <property type="match status" value="1"/>
</dbReference>
<evidence type="ECO:0000256" key="3">
    <source>
        <dbReference type="ARBA" id="ARBA00022475"/>
    </source>
</evidence>
<keyword evidence="4" id="KW-0997">Cell inner membrane</keyword>
<keyword evidence="8 19" id="KW-0418">Kinase</keyword>
<feature type="transmembrane region" description="Helical" evidence="15">
    <location>
        <begin position="31"/>
        <end position="55"/>
    </location>
</feature>
<dbReference type="InterPro" id="IPR025669">
    <property type="entry name" value="AAA_dom"/>
</dbReference>
<evidence type="ECO:0000259" key="18">
    <source>
        <dbReference type="Pfam" id="PF13807"/>
    </source>
</evidence>
<evidence type="ECO:0000256" key="8">
    <source>
        <dbReference type="ARBA" id="ARBA00022777"/>
    </source>
</evidence>
<evidence type="ECO:0000256" key="5">
    <source>
        <dbReference type="ARBA" id="ARBA00022679"/>
    </source>
</evidence>
<dbReference type="InterPro" id="IPR027417">
    <property type="entry name" value="P-loop_NTPase"/>
</dbReference>
<evidence type="ECO:0000256" key="12">
    <source>
        <dbReference type="ARBA" id="ARBA00023137"/>
    </source>
</evidence>
<protein>
    <submittedName>
        <fullName evidence="19">Tyrosine-protein kinase wzc</fullName>
        <ecNumber evidence="19">2.7.10.-</ecNumber>
    </submittedName>
</protein>
<dbReference type="Gene3D" id="3.40.50.300">
    <property type="entry name" value="P-loop containing nucleotide triphosphate hydrolases"/>
    <property type="match status" value="1"/>
</dbReference>
<evidence type="ECO:0000256" key="15">
    <source>
        <dbReference type="SAM" id="Phobius"/>
    </source>
</evidence>
<feature type="domain" description="Tyrosine-protein kinase G-rich" evidence="18">
    <location>
        <begin position="367"/>
        <end position="446"/>
    </location>
</feature>
<dbReference type="CDD" id="cd05387">
    <property type="entry name" value="BY-kinase"/>
    <property type="match status" value="1"/>
</dbReference>
<keyword evidence="9" id="KW-0067">ATP-binding</keyword>
<evidence type="ECO:0000256" key="9">
    <source>
        <dbReference type="ARBA" id="ARBA00022840"/>
    </source>
</evidence>
<evidence type="ECO:0000256" key="14">
    <source>
        <dbReference type="SAM" id="Coils"/>
    </source>
</evidence>
<keyword evidence="12" id="KW-0829">Tyrosine-protein kinase</keyword>
<dbReference type="PANTHER" id="PTHR32309">
    <property type="entry name" value="TYROSINE-PROTEIN KINASE"/>
    <property type="match status" value="1"/>
</dbReference>
<reference evidence="19" key="1">
    <citation type="submission" date="2016-05" db="EMBL/GenBank/DDBJ databases">
        <authorList>
            <person name="Cock P.J.A."/>
            <person name="Cock P.J.A."/>
        </authorList>
    </citation>
    <scope>NUCLEOTIDE SEQUENCE</scope>
    <source>
        <strain evidence="19">PWN146_assembly</strain>
    </source>
</reference>
<feature type="domain" description="AAA" evidence="17">
    <location>
        <begin position="526"/>
        <end position="649"/>
    </location>
</feature>
<keyword evidence="5 19" id="KW-0808">Transferase</keyword>
<evidence type="ECO:0000256" key="4">
    <source>
        <dbReference type="ARBA" id="ARBA00022519"/>
    </source>
</evidence>
<dbReference type="InterPro" id="IPR005702">
    <property type="entry name" value="Wzc-like_C"/>
</dbReference>
<comment type="subcellular location">
    <subcellularLocation>
        <location evidence="1">Cell inner membrane</location>
        <topology evidence="1">Multi-pass membrane protein</topology>
    </subcellularLocation>
</comment>
<dbReference type="InterPro" id="IPR050445">
    <property type="entry name" value="Bact_polysacc_biosynth/exp"/>
</dbReference>
<dbReference type="InterPro" id="IPR003856">
    <property type="entry name" value="LPS_length_determ_N"/>
</dbReference>
<sequence length="719" mass="79777">MLDKETPQGQKEQNEEIDLHRLFAELLANKWLITAVTGLFAAVSLVYVIFATPVYKSTALIQVEKNTGTSLLNDISSMLPDSQPQSDAEIELIQSRMVVGKTVKDLGLETQVTPEYFPIFGKGWARLTSQKPNEIALSRLSVPDSLIDEELTLNVLDENSYQLEFNGDEVLQGKVGKLASANGISLLVSDIKSKPGTKFSVVKRSELRVLEDMGQNLTVADKGKDTGVLGLNYTGEDPALIKKILSSISHNYLQQNVERKSEEAAKSLKFLEQQLPQVRAQLDDAENKLNAYREKKDSVDLSLEAKSLLDTVVGVESQLNQLTLREAEISQLYTKDHPAYRSLMDKRKTLEGERDKLNKRISAMPATQQEILRLNRDVQAGQEIYMALLNKQQELSISKASTIGNVRIVDDAVTLPNPISPKRFLLVFLITIIGAFFSAGIVFLKVILHRALQNPGQLEEIGINVYASIPISEIQQKKDLMLIRSKSRLRQDGLLLAEANPADLAIEAIRSLRTSLHFAMLEAKNKVVMISGASPAIGKTFVCANLAAVIAQSGERVLLIDADMRRGRLHEVLNNDNQYGLSSVLSGQVPLNKAISATEVANLDFLPRGKVPPNPSELLMHERFSEFVKWAAENYDMVLIDSPPILAVTDASIIGRLVGTSMIVARYNVTTLKEIEVSVRRFENSGVHIKGVIFNAQERKSAGYYGYGYYNYSYESKKD</sequence>
<keyword evidence="14" id="KW-0175">Coiled coil</keyword>
<keyword evidence="3" id="KW-1003">Cell membrane</keyword>
<keyword evidence="7" id="KW-0547">Nucleotide-binding</keyword>
<dbReference type="Pfam" id="PF02706">
    <property type="entry name" value="Wzz"/>
    <property type="match status" value="1"/>
</dbReference>
<keyword evidence="10 15" id="KW-1133">Transmembrane helix</keyword>
<dbReference type="NCBIfam" id="NF008568">
    <property type="entry name" value="PRK11519.1"/>
    <property type="match status" value="1"/>
</dbReference>
<evidence type="ECO:0000256" key="6">
    <source>
        <dbReference type="ARBA" id="ARBA00022692"/>
    </source>
</evidence>
<feature type="transmembrane region" description="Helical" evidence="15">
    <location>
        <begin position="424"/>
        <end position="448"/>
    </location>
</feature>
<evidence type="ECO:0000256" key="1">
    <source>
        <dbReference type="ARBA" id="ARBA00004429"/>
    </source>
</evidence>
<evidence type="ECO:0000313" key="19">
    <source>
        <dbReference type="EMBL" id="SAY42357.1"/>
    </source>
</evidence>
<keyword evidence="6 15" id="KW-0812">Transmembrane</keyword>
<dbReference type="EC" id="2.7.10.-" evidence="19"/>
<evidence type="ECO:0000256" key="13">
    <source>
        <dbReference type="ARBA" id="ARBA00053015"/>
    </source>
</evidence>
<evidence type="ECO:0000259" key="16">
    <source>
        <dbReference type="Pfam" id="PF02706"/>
    </source>
</evidence>
<feature type="domain" description="Polysaccharide chain length determinant N-terminal" evidence="16">
    <location>
        <begin position="15"/>
        <end position="106"/>
    </location>
</feature>
<dbReference type="PANTHER" id="PTHR32309:SF32">
    <property type="entry name" value="TYROSINE-PROTEIN KINASE ETK-RELATED"/>
    <property type="match status" value="1"/>
</dbReference>
<evidence type="ECO:0000256" key="10">
    <source>
        <dbReference type="ARBA" id="ARBA00022989"/>
    </source>
</evidence>
<dbReference type="GO" id="GO:0005886">
    <property type="term" value="C:plasma membrane"/>
    <property type="evidence" value="ECO:0007669"/>
    <property type="project" value="UniProtKB-SubCell"/>
</dbReference>
<organism evidence="19">
    <name type="scientific">Serratia marcescens</name>
    <dbReference type="NCBI Taxonomy" id="615"/>
    <lineage>
        <taxon>Bacteria</taxon>
        <taxon>Pseudomonadati</taxon>
        <taxon>Pseudomonadota</taxon>
        <taxon>Gammaproteobacteria</taxon>
        <taxon>Enterobacterales</taxon>
        <taxon>Yersiniaceae</taxon>
        <taxon>Serratia</taxon>
    </lineage>
</organism>
<dbReference type="EMBL" id="LT575490">
    <property type="protein sequence ID" value="SAY42357.1"/>
    <property type="molecule type" value="Genomic_DNA"/>
</dbReference>
<feature type="coiled-coil region" evidence="14">
    <location>
        <begin position="254"/>
        <end position="302"/>
    </location>
</feature>
<comment type="catalytic activity">
    <reaction evidence="13">
        <text>L-tyrosyl-[protein] + ATP = O-phospho-L-tyrosyl-[protein] + ADP + H(+)</text>
        <dbReference type="Rhea" id="RHEA:10596"/>
        <dbReference type="Rhea" id="RHEA-COMP:10136"/>
        <dbReference type="Rhea" id="RHEA-COMP:20101"/>
        <dbReference type="ChEBI" id="CHEBI:15378"/>
        <dbReference type="ChEBI" id="CHEBI:30616"/>
        <dbReference type="ChEBI" id="CHEBI:46858"/>
        <dbReference type="ChEBI" id="CHEBI:61978"/>
        <dbReference type="ChEBI" id="CHEBI:456216"/>
    </reaction>
</comment>
<gene>
    <name evidence="19" type="primary">wzc_1</name>
    <name evidence="19" type="ORF">PWN146_01035</name>
</gene>
<evidence type="ECO:0000259" key="17">
    <source>
        <dbReference type="Pfam" id="PF13614"/>
    </source>
</evidence>
<keyword evidence="11 15" id="KW-0472">Membrane</keyword>
<proteinExistence type="inferred from homology"/>